<accession>A0ABP1PVC0</accession>
<feature type="compositionally biased region" description="Polar residues" evidence="1">
    <location>
        <begin position="9"/>
        <end position="20"/>
    </location>
</feature>
<keyword evidence="2" id="KW-0812">Transmembrane</keyword>
<feature type="region of interest" description="Disordered" evidence="1">
    <location>
        <begin position="250"/>
        <end position="335"/>
    </location>
</feature>
<evidence type="ECO:0000313" key="3">
    <source>
        <dbReference type="EMBL" id="CAL8078982.1"/>
    </source>
</evidence>
<feature type="region of interest" description="Disordered" evidence="1">
    <location>
        <begin position="148"/>
        <end position="212"/>
    </location>
</feature>
<evidence type="ECO:0000313" key="4">
    <source>
        <dbReference type="Proteomes" id="UP001642540"/>
    </source>
</evidence>
<keyword evidence="2" id="KW-1133">Transmembrane helix</keyword>
<name>A0ABP1PVC0_9HEXA</name>
<feature type="compositionally biased region" description="Polar residues" evidence="1">
    <location>
        <begin position="529"/>
        <end position="539"/>
    </location>
</feature>
<gene>
    <name evidence="3" type="ORF">ODALV1_LOCUS4244</name>
</gene>
<feature type="region of interest" description="Disordered" evidence="1">
    <location>
        <begin position="1"/>
        <end position="20"/>
    </location>
</feature>
<feature type="compositionally biased region" description="Basic and acidic residues" evidence="1">
    <location>
        <begin position="278"/>
        <end position="287"/>
    </location>
</feature>
<keyword evidence="2" id="KW-0472">Membrane</keyword>
<sequence length="643" mass="72337">MLRQRNAGLATTGNQRRQSTVLTPTRKRMIEAFKLSWIRNHPTESRAGHEITMRTNGWHRLLFDHLSAQDSNITLADVKRWIKKHKWITVPGAPPKGLPNLVVNEVAPEEMYNAAISSVATSTTMESEESVKLPFYPGRRQEYHRQLPLLQDYTPVTPPTPYSDNDDNDDDEDDSSRGLLSRPLQHEVEASNINDENQQENAMDNHENDLDLPSYESEDEAAMDLRTDKLPHTLRTMKRTMLERYLASMDDNRDESSPANNNYSNFDDNNEDNTLEGDLNKEEREESISPTVIVPRSRQIDPIPGPSTSTSTTSGPPSNENTSERYFQPESTPPNANPIADTVPTPCHNLPQIPNGSFNQWNPFAGPAPNDFNAQPEPPHIQNSYQGKQHAVSYIFTYIAVHFFILFVTVSIHHTLKLAPGTFNEGSGNQLPPGGPPPFNHSFAPFTLGMHTMPAPRRPRQHPLLNQVLRHQFLKNRATGMEWNSCNNPYPLDGNHSMLLSQPPMGPMSQTVPPAPTPRAGPAGQPQQHTMTSGTSQQSPAPNLMAIMKNVNLKDAQFTNPLMTPAERTARMNLIVESLSTVCQQVPNLRSALPHLTSFMVPVNREMRKQMFPMRYEAARKTAMEEMKRETREDICVDSDSDN</sequence>
<feature type="compositionally biased region" description="Low complexity" evidence="1">
    <location>
        <begin position="306"/>
        <end position="318"/>
    </location>
</feature>
<reference evidence="3 4" key="1">
    <citation type="submission" date="2024-08" db="EMBL/GenBank/DDBJ databases">
        <authorList>
            <person name="Cucini C."/>
            <person name="Frati F."/>
        </authorList>
    </citation>
    <scope>NUCLEOTIDE SEQUENCE [LARGE SCALE GENOMIC DNA]</scope>
</reference>
<feature type="compositionally biased region" description="Polar residues" evidence="1">
    <location>
        <begin position="319"/>
        <end position="330"/>
    </location>
</feature>
<evidence type="ECO:0000256" key="1">
    <source>
        <dbReference type="SAM" id="MobiDB-lite"/>
    </source>
</evidence>
<evidence type="ECO:0000256" key="2">
    <source>
        <dbReference type="SAM" id="Phobius"/>
    </source>
</evidence>
<feature type="compositionally biased region" description="Acidic residues" evidence="1">
    <location>
        <begin position="164"/>
        <end position="174"/>
    </location>
</feature>
<feature type="compositionally biased region" description="Polar residues" evidence="1">
    <location>
        <begin position="191"/>
        <end position="202"/>
    </location>
</feature>
<keyword evidence="4" id="KW-1185">Reference proteome</keyword>
<feature type="transmembrane region" description="Helical" evidence="2">
    <location>
        <begin position="391"/>
        <end position="412"/>
    </location>
</feature>
<dbReference type="Proteomes" id="UP001642540">
    <property type="component" value="Unassembled WGS sequence"/>
</dbReference>
<protein>
    <submittedName>
        <fullName evidence="3">Uncharacterized protein</fullName>
    </submittedName>
</protein>
<organism evidence="3 4">
    <name type="scientific">Orchesella dallaii</name>
    <dbReference type="NCBI Taxonomy" id="48710"/>
    <lineage>
        <taxon>Eukaryota</taxon>
        <taxon>Metazoa</taxon>
        <taxon>Ecdysozoa</taxon>
        <taxon>Arthropoda</taxon>
        <taxon>Hexapoda</taxon>
        <taxon>Collembola</taxon>
        <taxon>Entomobryomorpha</taxon>
        <taxon>Entomobryoidea</taxon>
        <taxon>Orchesellidae</taxon>
        <taxon>Orchesellinae</taxon>
        <taxon>Orchesella</taxon>
    </lineage>
</organism>
<proteinExistence type="predicted"/>
<dbReference type="EMBL" id="CAXLJM020000013">
    <property type="protein sequence ID" value="CAL8078982.1"/>
    <property type="molecule type" value="Genomic_DNA"/>
</dbReference>
<comment type="caution">
    <text evidence="3">The sequence shown here is derived from an EMBL/GenBank/DDBJ whole genome shotgun (WGS) entry which is preliminary data.</text>
</comment>
<feature type="region of interest" description="Disordered" evidence="1">
    <location>
        <begin position="501"/>
        <end position="539"/>
    </location>
</feature>